<dbReference type="PANTHER" id="PTHR43630">
    <property type="entry name" value="POLY-BETA-1,6-N-ACETYL-D-GLUCOSAMINE SYNTHASE"/>
    <property type="match status" value="1"/>
</dbReference>
<dbReference type="CDD" id="cd02511">
    <property type="entry name" value="Beta4Glucosyltransferase"/>
    <property type="match status" value="1"/>
</dbReference>
<proteinExistence type="inferred from homology"/>
<dbReference type="Proteomes" id="UP000199534">
    <property type="component" value="Unassembled WGS sequence"/>
</dbReference>
<organism evidence="3 4">
    <name type="scientific">Robiginitalea myxolifaciens</name>
    <dbReference type="NCBI Taxonomy" id="400055"/>
    <lineage>
        <taxon>Bacteria</taxon>
        <taxon>Pseudomonadati</taxon>
        <taxon>Bacteroidota</taxon>
        <taxon>Flavobacteriia</taxon>
        <taxon>Flavobacteriales</taxon>
        <taxon>Flavobacteriaceae</taxon>
        <taxon>Robiginitalea</taxon>
    </lineage>
</organism>
<feature type="domain" description="Glycosyltransferase 2-like" evidence="2">
    <location>
        <begin position="9"/>
        <end position="132"/>
    </location>
</feature>
<dbReference type="RefSeq" id="WP_092982797.1">
    <property type="nucleotide sequence ID" value="NZ_FOYQ01000002.1"/>
</dbReference>
<evidence type="ECO:0000313" key="3">
    <source>
        <dbReference type="EMBL" id="SFR50620.1"/>
    </source>
</evidence>
<dbReference type="EMBL" id="FOYQ01000002">
    <property type="protein sequence ID" value="SFR50620.1"/>
    <property type="molecule type" value="Genomic_DNA"/>
</dbReference>
<evidence type="ECO:0000313" key="4">
    <source>
        <dbReference type="Proteomes" id="UP000199534"/>
    </source>
</evidence>
<keyword evidence="4" id="KW-1185">Reference proteome</keyword>
<evidence type="ECO:0000259" key="2">
    <source>
        <dbReference type="Pfam" id="PF00535"/>
    </source>
</evidence>
<dbReference type="SUPFAM" id="SSF53448">
    <property type="entry name" value="Nucleotide-diphospho-sugar transferases"/>
    <property type="match status" value="1"/>
</dbReference>
<dbReference type="AlphaFoldDB" id="A0A1I6H8B2"/>
<dbReference type="OrthoDB" id="9815923at2"/>
<dbReference type="Gene3D" id="3.90.550.10">
    <property type="entry name" value="Spore Coat Polysaccharide Biosynthesis Protein SpsA, Chain A"/>
    <property type="match status" value="1"/>
</dbReference>
<dbReference type="InterPro" id="IPR001173">
    <property type="entry name" value="Glyco_trans_2-like"/>
</dbReference>
<name>A0A1I6H8B2_9FLAO</name>
<dbReference type="STRING" id="400055.SAMN04490243_2397"/>
<dbReference type="PANTHER" id="PTHR43630:SF2">
    <property type="entry name" value="GLYCOSYLTRANSFERASE"/>
    <property type="match status" value="1"/>
</dbReference>
<protein>
    <submittedName>
        <fullName evidence="3">Glycosyltransferase involved in cell wall bisynthesis</fullName>
    </submittedName>
</protein>
<evidence type="ECO:0000256" key="1">
    <source>
        <dbReference type="ARBA" id="ARBA00038494"/>
    </source>
</evidence>
<sequence>MKTEASKISALLITFNEIEHIAAVLENLSFADEIIVVDSFSTDGTAEVAAKAEGVHLIQRPFVSFTDQKSFALEQAGHPWILFTDADERIPERLKEEILTTVGEVENPASAYYFRRTFMFKEEVLRFSGWQSDKNFRLWQKEQCHFDPERIVHETLIVNGPTAVLQNKLIHYSYSSYEDYKAKMVKYGQMKAREEFARGKRFLWPARWLRPWYKFFNHYFLRLGILDGKKGIIISYLNALGVHARYKELIRLRREGD</sequence>
<accession>A0A1I6H8B2</accession>
<reference evidence="3 4" key="1">
    <citation type="submission" date="2016-10" db="EMBL/GenBank/DDBJ databases">
        <authorList>
            <person name="de Groot N.N."/>
        </authorList>
    </citation>
    <scope>NUCLEOTIDE SEQUENCE [LARGE SCALE GENOMIC DNA]</scope>
    <source>
        <strain evidence="3 4">DSM 21019</strain>
    </source>
</reference>
<gene>
    <name evidence="3" type="ORF">SAMN04490243_2397</name>
</gene>
<comment type="similarity">
    <text evidence="1">Belongs to the glycosyltransferase 2 family. WaaE/KdtX subfamily.</text>
</comment>
<dbReference type="InterPro" id="IPR029044">
    <property type="entry name" value="Nucleotide-diphossugar_trans"/>
</dbReference>
<dbReference type="GO" id="GO:0016740">
    <property type="term" value="F:transferase activity"/>
    <property type="evidence" value="ECO:0007669"/>
    <property type="project" value="UniProtKB-KW"/>
</dbReference>
<keyword evidence="3" id="KW-0808">Transferase</keyword>
<dbReference type="Pfam" id="PF00535">
    <property type="entry name" value="Glycos_transf_2"/>
    <property type="match status" value="1"/>
</dbReference>